<dbReference type="RefSeq" id="WP_206715823.1">
    <property type="nucleotide sequence ID" value="NZ_CP071091.1"/>
</dbReference>
<feature type="compositionally biased region" description="Basic and acidic residues" evidence="1">
    <location>
        <begin position="80"/>
        <end position="98"/>
    </location>
</feature>
<gene>
    <name evidence="3" type="ORF">JY572_37905</name>
</gene>
<keyword evidence="4" id="KW-1185">Reference proteome</keyword>
<keyword evidence="2" id="KW-1133">Transmembrane helix</keyword>
<accession>A0ABX7N905</accession>
<reference evidence="3 4" key="1">
    <citation type="submission" date="2021-02" db="EMBL/GenBank/DDBJ databases">
        <title>De Novo genome assembly of isolated myxobacteria.</title>
        <authorList>
            <person name="Stevens D.C."/>
        </authorList>
    </citation>
    <scope>NUCLEOTIDE SEQUENCE [LARGE SCALE GENOMIC DNA]</scope>
    <source>
        <strain evidence="3 4">SCHIC003</strain>
    </source>
</reference>
<evidence type="ECO:0000256" key="2">
    <source>
        <dbReference type="SAM" id="Phobius"/>
    </source>
</evidence>
<dbReference type="Proteomes" id="UP000663090">
    <property type="component" value="Chromosome"/>
</dbReference>
<keyword evidence="2" id="KW-0472">Membrane</keyword>
<evidence type="ECO:0000313" key="3">
    <source>
        <dbReference type="EMBL" id="QSQ14029.1"/>
    </source>
</evidence>
<feature type="region of interest" description="Disordered" evidence="1">
    <location>
        <begin position="60"/>
        <end position="108"/>
    </location>
</feature>
<sequence>MSPPPLPPPPHVEPPQVRLESLERAAKVVAVIVGSVIALGGPAAAAYYGVTSQVGRTHETAESAKAEAKAASASVSQLREAQDRQRKEDQAALDKRLSEMASASAQDRERIIRMEEQLKSLGSQMQTVGGDIRVLLDRLNATPRQRRDYPQ</sequence>
<keyword evidence="2" id="KW-0812">Transmembrane</keyword>
<dbReference type="EMBL" id="CP071091">
    <property type="protein sequence ID" value="QSQ14029.1"/>
    <property type="molecule type" value="Genomic_DNA"/>
</dbReference>
<evidence type="ECO:0000256" key="1">
    <source>
        <dbReference type="SAM" id="MobiDB-lite"/>
    </source>
</evidence>
<feature type="transmembrane region" description="Helical" evidence="2">
    <location>
        <begin position="28"/>
        <end position="50"/>
    </location>
</feature>
<proteinExistence type="predicted"/>
<protein>
    <submittedName>
        <fullName evidence="3">Uncharacterized protein</fullName>
    </submittedName>
</protein>
<organism evidence="3 4">
    <name type="scientific">Myxococcus landrumensis</name>
    <dbReference type="NCBI Taxonomy" id="2813577"/>
    <lineage>
        <taxon>Bacteria</taxon>
        <taxon>Pseudomonadati</taxon>
        <taxon>Myxococcota</taxon>
        <taxon>Myxococcia</taxon>
        <taxon>Myxococcales</taxon>
        <taxon>Cystobacterineae</taxon>
        <taxon>Myxococcaceae</taxon>
        <taxon>Myxococcus</taxon>
    </lineage>
</organism>
<name>A0ABX7N905_9BACT</name>
<evidence type="ECO:0000313" key="4">
    <source>
        <dbReference type="Proteomes" id="UP000663090"/>
    </source>
</evidence>